<comment type="similarity">
    <text evidence="3">Belongs to the Nudix hydrolase family. NudK subfamily.</text>
</comment>
<evidence type="ECO:0000256" key="4">
    <source>
        <dbReference type="ARBA" id="ARBA00016377"/>
    </source>
</evidence>
<dbReference type="InterPro" id="IPR015797">
    <property type="entry name" value="NUDIX_hydrolase-like_dom_sf"/>
</dbReference>
<dbReference type="InterPro" id="IPR000086">
    <property type="entry name" value="NUDIX_hydrolase_dom"/>
</dbReference>
<proteinExistence type="inferred from homology"/>
<evidence type="ECO:0000259" key="8">
    <source>
        <dbReference type="PROSITE" id="PS51462"/>
    </source>
</evidence>
<dbReference type="EMBL" id="JBHSCZ010000001">
    <property type="protein sequence ID" value="MFC4261769.1"/>
    <property type="molecule type" value="Genomic_DNA"/>
</dbReference>
<dbReference type="PROSITE" id="PS00893">
    <property type="entry name" value="NUDIX_BOX"/>
    <property type="match status" value="1"/>
</dbReference>
<name>A0ABV8QRV7_9BACT</name>
<keyword evidence="5 9" id="KW-0378">Hydrolase</keyword>
<dbReference type="RefSeq" id="WP_379706724.1">
    <property type="nucleotide sequence ID" value="NZ_JBHSCZ010000001.1"/>
</dbReference>
<evidence type="ECO:0000256" key="7">
    <source>
        <dbReference type="ARBA" id="ARBA00032272"/>
    </source>
</evidence>
<evidence type="ECO:0000256" key="3">
    <source>
        <dbReference type="ARBA" id="ARBA00007275"/>
    </source>
</evidence>
<dbReference type="SUPFAM" id="SSF55811">
    <property type="entry name" value="Nudix"/>
    <property type="match status" value="1"/>
</dbReference>
<comment type="catalytic activity">
    <reaction evidence="1">
        <text>GDP-alpha-D-mannose + H2O = alpha-D-mannose 1-phosphate + GMP + 2 H(+)</text>
        <dbReference type="Rhea" id="RHEA:27978"/>
        <dbReference type="ChEBI" id="CHEBI:15377"/>
        <dbReference type="ChEBI" id="CHEBI:15378"/>
        <dbReference type="ChEBI" id="CHEBI:57527"/>
        <dbReference type="ChEBI" id="CHEBI:58115"/>
        <dbReference type="ChEBI" id="CHEBI:58409"/>
    </reaction>
</comment>
<dbReference type="CDD" id="cd03424">
    <property type="entry name" value="NUDIX_ADPRase_Nudt5_UGPPase_Nudt14"/>
    <property type="match status" value="1"/>
</dbReference>
<evidence type="ECO:0000313" key="10">
    <source>
        <dbReference type="Proteomes" id="UP001595907"/>
    </source>
</evidence>
<dbReference type="Pfam" id="PF00293">
    <property type="entry name" value="NUDIX"/>
    <property type="match status" value="1"/>
</dbReference>
<dbReference type="PROSITE" id="PS51462">
    <property type="entry name" value="NUDIX"/>
    <property type="match status" value="1"/>
</dbReference>
<evidence type="ECO:0000256" key="5">
    <source>
        <dbReference type="ARBA" id="ARBA00022801"/>
    </source>
</evidence>
<dbReference type="Proteomes" id="UP001595907">
    <property type="component" value="Unassembled WGS sequence"/>
</dbReference>
<sequence>MSIYKIISSTYISEHPYFTARKDAYETPTGKVVDPYYVVEMPDSAAAVAITHDQQIILIEQYRHPIQQTTLELPGGFIDGAEAPIKAIARELLEETGHQFSQIYSLGTTYANPGVLNNATHLFLAIGGVKVAQQQLDANEEINITYHTVATVKNMLQTHTLIQSMHEVALRRAFDFMASL</sequence>
<keyword evidence="10" id="KW-1185">Reference proteome</keyword>
<gene>
    <name evidence="9" type="ORF">ACFOWM_02670</name>
</gene>
<dbReference type="GO" id="GO:0016787">
    <property type="term" value="F:hydrolase activity"/>
    <property type="evidence" value="ECO:0007669"/>
    <property type="project" value="UniProtKB-KW"/>
</dbReference>
<dbReference type="InterPro" id="IPR020084">
    <property type="entry name" value="NUDIX_hydrolase_CS"/>
</dbReference>
<evidence type="ECO:0000256" key="1">
    <source>
        <dbReference type="ARBA" id="ARBA00000847"/>
    </source>
</evidence>
<evidence type="ECO:0000313" key="9">
    <source>
        <dbReference type="EMBL" id="MFC4261769.1"/>
    </source>
</evidence>
<dbReference type="Gene3D" id="3.90.79.10">
    <property type="entry name" value="Nucleoside Triphosphate Pyrophosphohydrolase"/>
    <property type="match status" value="1"/>
</dbReference>
<organism evidence="9 10">
    <name type="scientific">Ferruginibacter yonginensis</name>
    <dbReference type="NCBI Taxonomy" id="1310416"/>
    <lineage>
        <taxon>Bacteria</taxon>
        <taxon>Pseudomonadati</taxon>
        <taxon>Bacteroidota</taxon>
        <taxon>Chitinophagia</taxon>
        <taxon>Chitinophagales</taxon>
        <taxon>Chitinophagaceae</taxon>
        <taxon>Ferruginibacter</taxon>
    </lineage>
</organism>
<comment type="caution">
    <text evidence="9">The sequence shown here is derived from an EMBL/GenBank/DDBJ whole genome shotgun (WGS) entry which is preliminary data.</text>
</comment>
<evidence type="ECO:0000256" key="2">
    <source>
        <dbReference type="ARBA" id="ARBA00001946"/>
    </source>
</evidence>
<feature type="domain" description="Nudix hydrolase" evidence="8">
    <location>
        <begin position="41"/>
        <end position="169"/>
    </location>
</feature>
<dbReference type="PANTHER" id="PTHR11839">
    <property type="entry name" value="UDP/ADP-SUGAR PYROPHOSPHATASE"/>
    <property type="match status" value="1"/>
</dbReference>
<reference evidence="10" key="1">
    <citation type="journal article" date="2019" name="Int. J. Syst. Evol. Microbiol.">
        <title>The Global Catalogue of Microorganisms (GCM) 10K type strain sequencing project: providing services to taxonomists for standard genome sequencing and annotation.</title>
        <authorList>
            <consortium name="The Broad Institute Genomics Platform"/>
            <consortium name="The Broad Institute Genome Sequencing Center for Infectious Disease"/>
            <person name="Wu L."/>
            <person name="Ma J."/>
        </authorList>
    </citation>
    <scope>NUCLEOTIDE SEQUENCE [LARGE SCALE GENOMIC DNA]</scope>
    <source>
        <strain evidence="10">CECT 8289</strain>
    </source>
</reference>
<evidence type="ECO:0000256" key="6">
    <source>
        <dbReference type="ARBA" id="ARBA00032162"/>
    </source>
</evidence>
<comment type="cofactor">
    <cofactor evidence="2">
        <name>Mg(2+)</name>
        <dbReference type="ChEBI" id="CHEBI:18420"/>
    </cofactor>
</comment>
<protein>
    <recommendedName>
        <fullName evidence="4">GDP-mannose pyrophosphatase</fullName>
    </recommendedName>
    <alternativeName>
        <fullName evidence="6">GDP-mannose hydrolase</fullName>
    </alternativeName>
    <alternativeName>
        <fullName evidence="7">GDPMK</fullName>
    </alternativeName>
</protein>
<accession>A0ABV8QRV7</accession>
<dbReference type="PANTHER" id="PTHR11839:SF18">
    <property type="entry name" value="NUDIX HYDROLASE DOMAIN-CONTAINING PROTEIN"/>
    <property type="match status" value="1"/>
</dbReference>